<dbReference type="EC" id="2.7.7.23" evidence="1"/>
<dbReference type="Gene3D" id="3.90.550.10">
    <property type="entry name" value="Spore Coat Polysaccharide Biosynthesis Protein SpsA, Chain A"/>
    <property type="match status" value="1"/>
</dbReference>
<dbReference type="SUPFAM" id="SSF50346">
    <property type="entry name" value="PRC-barrel domain"/>
    <property type="match status" value="1"/>
</dbReference>
<evidence type="ECO:0000313" key="1">
    <source>
        <dbReference type="EMBL" id="PKA61211.1"/>
    </source>
</evidence>
<dbReference type="InterPro" id="IPR039741">
    <property type="entry name" value="UDP-sugar_pyrophosphorylase"/>
</dbReference>
<sequence>MGMKVNLREFRSLLSHPGQNFNRGLVFLLSLLVTSETGMLVGTVANVFNSEIDASRQFVWIPFVEAIVPEIDTTKREMYITPPKGLLELNLRNDMRSKKQRRHEEWRQKKKLHQRLMAAKKKLHELGQSHVLDGFNFGEKDEKIQLATQIVDINFLLFQHALLSIERSSKRLSFYDFLEVNSASLSKKALRVPYQNLIDCAYPERIDELHNEGLQLLRSSKVAIVLVINGEKSLECLQQVLLNIKTFLKYGENHFEIPLIMIASTDQLQICEDLFSQNDYFGFNDQKKTRLWKLIVNQVPTSKLAIISRGSNKILLKSAWEILQAPVGSGGIFASISSQKCVDLLYEMGIEYVEVCCLRERCALGIPLFFGWASSCRANMALKIFDDKREDSDEEKDYDIIFSTEYLCQITKQPEALHFHAIPEQYEHVELVDGQWLQISPGPNSHQLHCSIYDALYSCSLKALRLRDRIIGVIRDSNATECGEELCKNKYGEVDKRTDQLGSVQAPEQFLPFVQDTSQLYER</sequence>
<dbReference type="Proteomes" id="UP000236161">
    <property type="component" value="Unassembled WGS sequence"/>
</dbReference>
<dbReference type="PANTHER" id="PTHR11952:SF10">
    <property type="entry name" value="16S RRNA PROCESSING PROTEIN RIMM FAMILY"/>
    <property type="match status" value="1"/>
</dbReference>
<dbReference type="OrthoDB" id="532420at2759"/>
<dbReference type="GO" id="GO:0003977">
    <property type="term" value="F:UDP-N-acetylglucosamine diphosphorylase activity"/>
    <property type="evidence" value="ECO:0007669"/>
    <property type="project" value="UniProtKB-EC"/>
</dbReference>
<gene>
    <name evidence="1" type="ORF">AXF42_Ash006108</name>
</gene>
<keyword evidence="1" id="KW-0548">Nucleotidyltransferase</keyword>
<keyword evidence="1" id="KW-0808">Transferase</keyword>
<dbReference type="STRING" id="1088818.A0A2I0B088"/>
<evidence type="ECO:0000313" key="2">
    <source>
        <dbReference type="Proteomes" id="UP000236161"/>
    </source>
</evidence>
<protein>
    <submittedName>
        <fullName evidence="1">UDP-N-acetylglucosamine pyrophosphorylase</fullName>
        <ecNumber evidence="1">2.7.7.23</ecNumber>
    </submittedName>
</protein>
<organism evidence="1 2">
    <name type="scientific">Apostasia shenzhenica</name>
    <dbReference type="NCBI Taxonomy" id="1088818"/>
    <lineage>
        <taxon>Eukaryota</taxon>
        <taxon>Viridiplantae</taxon>
        <taxon>Streptophyta</taxon>
        <taxon>Embryophyta</taxon>
        <taxon>Tracheophyta</taxon>
        <taxon>Spermatophyta</taxon>
        <taxon>Magnoliopsida</taxon>
        <taxon>Liliopsida</taxon>
        <taxon>Asparagales</taxon>
        <taxon>Orchidaceae</taxon>
        <taxon>Apostasioideae</taxon>
        <taxon>Apostasia</taxon>
    </lineage>
</organism>
<dbReference type="Gene3D" id="2.30.30.240">
    <property type="entry name" value="PRC-barrel domain"/>
    <property type="match status" value="1"/>
</dbReference>
<dbReference type="InterPro" id="IPR011033">
    <property type="entry name" value="PRC_barrel-like_sf"/>
</dbReference>
<dbReference type="AlphaFoldDB" id="A0A2I0B088"/>
<dbReference type="GO" id="GO:0006048">
    <property type="term" value="P:UDP-N-acetylglucosamine biosynthetic process"/>
    <property type="evidence" value="ECO:0007669"/>
    <property type="project" value="TreeGrafter"/>
</dbReference>
<dbReference type="PANTHER" id="PTHR11952">
    <property type="entry name" value="UDP- GLUCOSE PYROPHOSPHORYLASE"/>
    <property type="match status" value="1"/>
</dbReference>
<dbReference type="EMBL" id="KZ451932">
    <property type="protein sequence ID" value="PKA61211.1"/>
    <property type="molecule type" value="Genomic_DNA"/>
</dbReference>
<dbReference type="SUPFAM" id="SSF53448">
    <property type="entry name" value="Nucleotide-diphospho-sugar transferases"/>
    <property type="match status" value="1"/>
</dbReference>
<keyword evidence="2" id="KW-1185">Reference proteome</keyword>
<reference evidence="1 2" key="1">
    <citation type="journal article" date="2017" name="Nature">
        <title>The Apostasia genome and the evolution of orchids.</title>
        <authorList>
            <person name="Zhang G.Q."/>
            <person name="Liu K.W."/>
            <person name="Li Z."/>
            <person name="Lohaus R."/>
            <person name="Hsiao Y.Y."/>
            <person name="Niu S.C."/>
            <person name="Wang J.Y."/>
            <person name="Lin Y.C."/>
            <person name="Xu Q."/>
            <person name="Chen L.J."/>
            <person name="Yoshida K."/>
            <person name="Fujiwara S."/>
            <person name="Wang Z.W."/>
            <person name="Zhang Y.Q."/>
            <person name="Mitsuda N."/>
            <person name="Wang M."/>
            <person name="Liu G.H."/>
            <person name="Pecoraro L."/>
            <person name="Huang H.X."/>
            <person name="Xiao X.J."/>
            <person name="Lin M."/>
            <person name="Wu X.Y."/>
            <person name="Wu W.L."/>
            <person name="Chen Y.Y."/>
            <person name="Chang S.B."/>
            <person name="Sakamoto S."/>
            <person name="Ohme-Takagi M."/>
            <person name="Yagi M."/>
            <person name="Zeng S.J."/>
            <person name="Shen C.Y."/>
            <person name="Yeh C.M."/>
            <person name="Luo Y.B."/>
            <person name="Tsai W.C."/>
            <person name="Van de Peer Y."/>
            <person name="Liu Z.J."/>
        </authorList>
    </citation>
    <scope>NUCLEOTIDE SEQUENCE [LARGE SCALE GENOMIC DNA]</scope>
    <source>
        <strain evidence="2">cv. Shenzhen</strain>
        <tissue evidence="1">Stem</tissue>
    </source>
</reference>
<accession>A0A2I0B088</accession>
<name>A0A2I0B088_9ASPA</name>
<dbReference type="InterPro" id="IPR029044">
    <property type="entry name" value="Nucleotide-diphossugar_trans"/>
</dbReference>
<proteinExistence type="predicted"/>